<dbReference type="InterPro" id="IPR000504">
    <property type="entry name" value="RRM_dom"/>
</dbReference>
<dbReference type="GO" id="GO:0071013">
    <property type="term" value="C:catalytic step 2 spliceosome"/>
    <property type="evidence" value="ECO:0007669"/>
    <property type="project" value="TreeGrafter"/>
</dbReference>
<dbReference type="GO" id="GO:0051028">
    <property type="term" value="P:mRNA transport"/>
    <property type="evidence" value="ECO:0007669"/>
    <property type="project" value="TreeGrafter"/>
</dbReference>
<dbReference type="Proteomes" id="UP000694399">
    <property type="component" value="Unassembled WGS sequence"/>
</dbReference>
<dbReference type="InterPro" id="IPR035979">
    <property type="entry name" value="RBD_domain_sf"/>
</dbReference>
<evidence type="ECO:0000313" key="5">
    <source>
        <dbReference type="Proteomes" id="UP000694399"/>
    </source>
</evidence>
<dbReference type="GO" id="GO:0043047">
    <property type="term" value="F:single-stranded telomeric DNA binding"/>
    <property type="evidence" value="ECO:0007669"/>
    <property type="project" value="TreeGrafter"/>
</dbReference>
<dbReference type="PANTHER" id="PTHR48026:SF13">
    <property type="entry name" value="HETEROGENEOUS NUCLEAR RIBONUCLEOPROTEINS A2_B1"/>
    <property type="match status" value="1"/>
</dbReference>
<reference evidence="4" key="1">
    <citation type="submission" date="2025-08" db="UniProtKB">
        <authorList>
            <consortium name="Ensembl"/>
        </authorList>
    </citation>
    <scope>IDENTIFICATION</scope>
</reference>
<dbReference type="InterPro" id="IPR012677">
    <property type="entry name" value="Nucleotide-bd_a/b_plait_sf"/>
</dbReference>
<dbReference type="GeneTree" id="ENSGT00940000154431"/>
<name>A0A8C8XUX3_PANLE</name>
<evidence type="ECO:0000256" key="1">
    <source>
        <dbReference type="ARBA" id="ARBA00022884"/>
    </source>
</evidence>
<dbReference type="PANTHER" id="PTHR48026">
    <property type="entry name" value="HOMOLOGOUS TO DROSOPHILA SQD (SQUID) PROTEIN"/>
    <property type="match status" value="1"/>
</dbReference>
<reference evidence="4" key="2">
    <citation type="submission" date="2025-09" db="UniProtKB">
        <authorList>
            <consortium name="Ensembl"/>
        </authorList>
    </citation>
    <scope>IDENTIFICATION</scope>
</reference>
<keyword evidence="5" id="KW-1185">Reference proteome</keyword>
<protein>
    <recommendedName>
        <fullName evidence="3">RRM domain-containing protein</fullName>
    </recommendedName>
</protein>
<evidence type="ECO:0000259" key="3">
    <source>
        <dbReference type="PROSITE" id="PS50102"/>
    </source>
</evidence>
<dbReference type="PROSITE" id="PS50102">
    <property type="entry name" value="RRM"/>
    <property type="match status" value="1"/>
</dbReference>
<feature type="domain" description="RRM" evidence="3">
    <location>
        <begin position="9"/>
        <end position="96"/>
    </location>
</feature>
<dbReference type="AlphaFoldDB" id="A0A8C8XUX3"/>
<dbReference type="SMART" id="SM00360">
    <property type="entry name" value="RRM"/>
    <property type="match status" value="2"/>
</dbReference>
<proteinExistence type="predicted"/>
<accession>A0A8C8XUX3</accession>
<dbReference type="GO" id="GO:0003730">
    <property type="term" value="F:mRNA 3'-UTR binding"/>
    <property type="evidence" value="ECO:0007669"/>
    <property type="project" value="TreeGrafter"/>
</dbReference>
<organism evidence="4 5">
    <name type="scientific">Panthera leo</name>
    <name type="common">Lion</name>
    <dbReference type="NCBI Taxonomy" id="9689"/>
    <lineage>
        <taxon>Eukaryota</taxon>
        <taxon>Metazoa</taxon>
        <taxon>Chordata</taxon>
        <taxon>Craniata</taxon>
        <taxon>Vertebrata</taxon>
        <taxon>Euteleostomi</taxon>
        <taxon>Mammalia</taxon>
        <taxon>Eutheria</taxon>
        <taxon>Laurasiatheria</taxon>
        <taxon>Carnivora</taxon>
        <taxon>Feliformia</taxon>
        <taxon>Felidae</taxon>
        <taxon>Pantherinae</taxon>
        <taxon>Panthera</taxon>
    </lineage>
</organism>
<evidence type="ECO:0000256" key="2">
    <source>
        <dbReference type="PROSITE-ProRule" id="PRU00176"/>
    </source>
</evidence>
<dbReference type="OMA" id="IMAARSH"/>
<dbReference type="Gene3D" id="3.30.70.330">
    <property type="match status" value="2"/>
</dbReference>
<dbReference type="SUPFAM" id="SSF54928">
    <property type="entry name" value="RNA-binding domain, RBD"/>
    <property type="match status" value="1"/>
</dbReference>
<sequence>MEKEKVHFWNFVTGGLSFETTEESLRNHYKPWGKFTDCEVTRNPASKSSRVLGFVSSSYMAEIGAIMAARSHSKDGTAVKSKCAVAREIQKTWSSRNYEEAACDGIKDNTKEYQPRDYARNIESFIPFEIITDRQTGKKRGIGFITFDDHDPVDKIVLQKYHTISGLCADKKHRRINAGAMDQEASLEEVLVDKEEDMALGIAIMGIEEDFEEIMEGENTVTLDITTSNLMTMV</sequence>
<dbReference type="GO" id="GO:0000398">
    <property type="term" value="P:mRNA splicing, via spliceosome"/>
    <property type="evidence" value="ECO:0007669"/>
    <property type="project" value="TreeGrafter"/>
</dbReference>
<dbReference type="Ensembl" id="ENSPLOT00000027008.1">
    <property type="protein sequence ID" value="ENSPLOP00000024465.1"/>
    <property type="gene ID" value="ENSPLOG00000017938.1"/>
</dbReference>
<dbReference type="Pfam" id="PF00076">
    <property type="entry name" value="RRM_1"/>
    <property type="match status" value="2"/>
</dbReference>
<evidence type="ECO:0000313" key="4">
    <source>
        <dbReference type="Ensembl" id="ENSPLOP00000024465.1"/>
    </source>
</evidence>
<keyword evidence="1 2" id="KW-0694">RNA-binding</keyword>